<protein>
    <submittedName>
        <fullName evidence="5">Class I SAM-dependent methyltransferase</fullName>
        <ecNumber evidence="5">2.1.1.222</ecNumber>
        <ecNumber evidence="5">2.1.1.64</ecNumber>
    </submittedName>
</protein>
<dbReference type="GO" id="GO:0102208">
    <property type="term" value="F:2-polyprenyl-6-hydroxyphenol methylase activity"/>
    <property type="evidence" value="ECO:0007669"/>
    <property type="project" value="UniProtKB-EC"/>
</dbReference>
<dbReference type="SUPFAM" id="SSF53335">
    <property type="entry name" value="S-adenosyl-L-methionine-dependent methyltransferases"/>
    <property type="match status" value="1"/>
</dbReference>
<dbReference type="CDD" id="cd02440">
    <property type="entry name" value="AdoMet_MTases"/>
    <property type="match status" value="1"/>
</dbReference>
<keyword evidence="2 5" id="KW-0808">Transferase</keyword>
<dbReference type="EMBL" id="JBHMDG010000030">
    <property type="protein sequence ID" value="MFB9315206.1"/>
    <property type="molecule type" value="Genomic_DNA"/>
</dbReference>
<name>A0ABV5KEQ6_9ACTN</name>
<evidence type="ECO:0000256" key="3">
    <source>
        <dbReference type="ARBA" id="ARBA00022691"/>
    </source>
</evidence>
<reference evidence="5 6" key="1">
    <citation type="submission" date="2024-09" db="EMBL/GenBank/DDBJ databases">
        <authorList>
            <person name="Sun Q."/>
            <person name="Mori K."/>
        </authorList>
    </citation>
    <scope>NUCLEOTIDE SEQUENCE [LARGE SCALE GENOMIC DNA]</scope>
    <source>
        <strain evidence="5 6">JCM 9626</strain>
    </source>
</reference>
<accession>A0ABV5KEQ6</accession>
<keyword evidence="6" id="KW-1185">Reference proteome</keyword>
<dbReference type="GO" id="GO:0061542">
    <property type="term" value="F:3-demethylubiquinol 3-O-methyltransferase activity"/>
    <property type="evidence" value="ECO:0007669"/>
    <property type="project" value="UniProtKB-EC"/>
</dbReference>
<evidence type="ECO:0000313" key="6">
    <source>
        <dbReference type="Proteomes" id="UP001589750"/>
    </source>
</evidence>
<dbReference type="RefSeq" id="WP_211350794.1">
    <property type="nucleotide sequence ID" value="NZ_JBHMDG010000030.1"/>
</dbReference>
<evidence type="ECO:0000256" key="1">
    <source>
        <dbReference type="ARBA" id="ARBA00022603"/>
    </source>
</evidence>
<dbReference type="Gene3D" id="3.40.50.150">
    <property type="entry name" value="Vaccinia Virus protein VP39"/>
    <property type="match status" value="1"/>
</dbReference>
<organism evidence="5 6">
    <name type="scientific">Nocardioides plantarum</name>
    <dbReference type="NCBI Taxonomy" id="29299"/>
    <lineage>
        <taxon>Bacteria</taxon>
        <taxon>Bacillati</taxon>
        <taxon>Actinomycetota</taxon>
        <taxon>Actinomycetes</taxon>
        <taxon>Propionibacteriales</taxon>
        <taxon>Nocardioidaceae</taxon>
        <taxon>Nocardioides</taxon>
    </lineage>
</organism>
<comment type="caution">
    <text evidence="5">The sequence shown here is derived from an EMBL/GenBank/DDBJ whole genome shotgun (WGS) entry which is preliminary data.</text>
</comment>
<dbReference type="Pfam" id="PF13649">
    <property type="entry name" value="Methyltransf_25"/>
    <property type="match status" value="1"/>
</dbReference>
<gene>
    <name evidence="5" type="ORF">ACFFRI_19315</name>
</gene>
<dbReference type="InterPro" id="IPR029063">
    <property type="entry name" value="SAM-dependent_MTases_sf"/>
</dbReference>
<proteinExistence type="predicted"/>
<keyword evidence="1 5" id="KW-0489">Methyltransferase</keyword>
<dbReference type="EC" id="2.1.1.64" evidence="5"/>
<dbReference type="Proteomes" id="UP001589750">
    <property type="component" value="Unassembled WGS sequence"/>
</dbReference>
<evidence type="ECO:0000313" key="5">
    <source>
        <dbReference type="EMBL" id="MFB9315206.1"/>
    </source>
</evidence>
<dbReference type="InterPro" id="IPR041698">
    <property type="entry name" value="Methyltransf_25"/>
</dbReference>
<dbReference type="PANTHER" id="PTHR43464">
    <property type="entry name" value="METHYLTRANSFERASE"/>
    <property type="match status" value="1"/>
</dbReference>
<dbReference type="EC" id="2.1.1.222" evidence="5"/>
<keyword evidence="3" id="KW-0949">S-adenosyl-L-methionine</keyword>
<feature type="domain" description="Methyltransferase" evidence="4">
    <location>
        <begin position="58"/>
        <end position="148"/>
    </location>
</feature>
<sequence>MTRWTEVASAHDGDDYAAAYAERFRRLAAEGADVHGEAGMVARLRPLDPTHQAPPAQVLDAGCGTGRVAVRLHELGYDVVGCDVDASMVEVARAEAPGLDWRVADLTTLDLGETFDVVLLAGNVVPLLEDGTLDQTCHRVAEHLAPDGLLVCGFGTDADHLPDGCPVTDLDTVVAAAGAAGLEEVARWGTWAGDPWSDTGGYVVVLLGLAG</sequence>
<dbReference type="GO" id="GO:0032259">
    <property type="term" value="P:methylation"/>
    <property type="evidence" value="ECO:0007669"/>
    <property type="project" value="UniProtKB-KW"/>
</dbReference>
<dbReference type="PANTHER" id="PTHR43464:SF19">
    <property type="entry name" value="UBIQUINONE BIOSYNTHESIS O-METHYLTRANSFERASE, MITOCHONDRIAL"/>
    <property type="match status" value="1"/>
</dbReference>
<evidence type="ECO:0000256" key="2">
    <source>
        <dbReference type="ARBA" id="ARBA00022679"/>
    </source>
</evidence>
<evidence type="ECO:0000259" key="4">
    <source>
        <dbReference type="Pfam" id="PF13649"/>
    </source>
</evidence>